<dbReference type="EMBL" id="JABVXQ010000008">
    <property type="protein sequence ID" value="KAF6094684.1"/>
    <property type="molecule type" value="Genomic_DNA"/>
</dbReference>
<feature type="compositionally biased region" description="Gly residues" evidence="1">
    <location>
        <begin position="81"/>
        <end position="90"/>
    </location>
</feature>
<gene>
    <name evidence="2" type="ORF">HJG60_011794</name>
</gene>
<proteinExistence type="predicted"/>
<evidence type="ECO:0000313" key="3">
    <source>
        <dbReference type="Proteomes" id="UP000664940"/>
    </source>
</evidence>
<name>A0A834DWD0_9CHIR</name>
<dbReference type="AlphaFoldDB" id="A0A834DWD0"/>
<evidence type="ECO:0000256" key="1">
    <source>
        <dbReference type="SAM" id="MobiDB-lite"/>
    </source>
</evidence>
<sequence length="156" mass="16757">MRLKVFKLKPLPRQACSALSLRSWAPPPTGPPSACSPRNLASPPPGPTQLSFSQFISPPIPLTPVDNSPTGPSPAPQPPSQGGGKPGLGKGWLPFWIPRQPGARVRIKTGLFRRLPLPCDCVTSGRLLNLRASAPPFAKWRHRCGHQVGEEAVVTR</sequence>
<organism evidence="2 3">
    <name type="scientific">Phyllostomus discolor</name>
    <name type="common">pale spear-nosed bat</name>
    <dbReference type="NCBI Taxonomy" id="89673"/>
    <lineage>
        <taxon>Eukaryota</taxon>
        <taxon>Metazoa</taxon>
        <taxon>Chordata</taxon>
        <taxon>Craniata</taxon>
        <taxon>Vertebrata</taxon>
        <taxon>Euteleostomi</taxon>
        <taxon>Mammalia</taxon>
        <taxon>Eutheria</taxon>
        <taxon>Laurasiatheria</taxon>
        <taxon>Chiroptera</taxon>
        <taxon>Yangochiroptera</taxon>
        <taxon>Phyllostomidae</taxon>
        <taxon>Phyllostominae</taxon>
        <taxon>Phyllostomus</taxon>
    </lineage>
</organism>
<comment type="caution">
    <text evidence="2">The sequence shown here is derived from an EMBL/GenBank/DDBJ whole genome shotgun (WGS) entry which is preliminary data.</text>
</comment>
<accession>A0A834DWD0</accession>
<protein>
    <submittedName>
        <fullName evidence="2">Uncharacterized protein</fullName>
    </submittedName>
</protein>
<feature type="region of interest" description="Disordered" evidence="1">
    <location>
        <begin position="21"/>
        <end position="93"/>
    </location>
</feature>
<reference evidence="2 3" key="1">
    <citation type="journal article" date="2020" name="Nature">
        <title>Six reference-quality genomes reveal evolution of bat adaptations.</title>
        <authorList>
            <person name="Jebb D."/>
            <person name="Huang Z."/>
            <person name="Pippel M."/>
            <person name="Hughes G.M."/>
            <person name="Lavrichenko K."/>
            <person name="Devanna P."/>
            <person name="Winkler S."/>
            <person name="Jermiin L.S."/>
            <person name="Skirmuntt E.C."/>
            <person name="Katzourakis A."/>
            <person name="Burkitt-Gray L."/>
            <person name="Ray D.A."/>
            <person name="Sullivan K.A.M."/>
            <person name="Roscito J.G."/>
            <person name="Kirilenko B.M."/>
            <person name="Davalos L.M."/>
            <person name="Corthals A.P."/>
            <person name="Power M.L."/>
            <person name="Jones G."/>
            <person name="Ransome R.D."/>
            <person name="Dechmann D.K.N."/>
            <person name="Locatelli A.G."/>
            <person name="Puechmaille S.J."/>
            <person name="Fedrigo O."/>
            <person name="Jarvis E.D."/>
            <person name="Hiller M."/>
            <person name="Vernes S.C."/>
            <person name="Myers E.W."/>
            <person name="Teeling E.C."/>
        </authorList>
    </citation>
    <scope>NUCLEOTIDE SEQUENCE [LARGE SCALE GENOMIC DNA]</scope>
    <source>
        <strain evidence="2">Bat1K_MPI-CBG_1</strain>
    </source>
</reference>
<dbReference type="Proteomes" id="UP000664940">
    <property type="component" value="Unassembled WGS sequence"/>
</dbReference>
<evidence type="ECO:0000313" key="2">
    <source>
        <dbReference type="EMBL" id="KAF6094684.1"/>
    </source>
</evidence>